<dbReference type="GO" id="GO:0008677">
    <property type="term" value="F:2-dehydropantoate 2-reductase activity"/>
    <property type="evidence" value="ECO:0007669"/>
    <property type="project" value="UniProtKB-EC"/>
</dbReference>
<evidence type="ECO:0000313" key="6">
    <source>
        <dbReference type="EMBL" id="RLT75295.1"/>
    </source>
</evidence>
<dbReference type="InterPro" id="IPR051729">
    <property type="entry name" value="Opine/Lysopine_DH"/>
</dbReference>
<dbReference type="InterPro" id="IPR003421">
    <property type="entry name" value="Opine_DH"/>
</dbReference>
<dbReference type="Pfam" id="PF02317">
    <property type="entry name" value="Octopine_DH"/>
    <property type="match status" value="1"/>
</dbReference>
<dbReference type="InterPro" id="IPR008927">
    <property type="entry name" value="6-PGluconate_DH-like_C_sf"/>
</dbReference>
<evidence type="ECO:0000256" key="2">
    <source>
        <dbReference type="ARBA" id="ARBA00019465"/>
    </source>
</evidence>
<comment type="caution">
    <text evidence="6">The sequence shown here is derived from an EMBL/GenBank/DDBJ whole genome shotgun (WGS) entry which is preliminary data.</text>
</comment>
<organism evidence="6 7">
    <name type="scientific">Parabacteroides distasonis</name>
    <dbReference type="NCBI Taxonomy" id="823"/>
    <lineage>
        <taxon>Bacteria</taxon>
        <taxon>Pseudomonadati</taxon>
        <taxon>Bacteroidota</taxon>
        <taxon>Bacteroidia</taxon>
        <taxon>Bacteroidales</taxon>
        <taxon>Tannerellaceae</taxon>
        <taxon>Parabacteroides</taxon>
    </lineage>
</organism>
<proteinExistence type="predicted"/>
<dbReference type="Gene3D" id="3.40.50.720">
    <property type="entry name" value="NAD(P)-binding Rossmann-like Domain"/>
    <property type="match status" value="1"/>
</dbReference>
<dbReference type="SUPFAM" id="SSF51735">
    <property type="entry name" value="NAD(P)-binding Rossmann-fold domains"/>
    <property type="match status" value="1"/>
</dbReference>
<evidence type="ECO:0000259" key="4">
    <source>
        <dbReference type="Pfam" id="PF02317"/>
    </source>
</evidence>
<gene>
    <name evidence="6" type="ORF">D7V78_01960</name>
</gene>
<feature type="domain" description="Opine dehydrogenase" evidence="4">
    <location>
        <begin position="181"/>
        <end position="333"/>
    </location>
</feature>
<dbReference type="AlphaFoldDB" id="A0A3L7ZTX1"/>
<dbReference type="InterPro" id="IPR036291">
    <property type="entry name" value="NAD(P)-bd_dom_sf"/>
</dbReference>
<evidence type="ECO:0000256" key="1">
    <source>
        <dbReference type="ARBA" id="ARBA00004994"/>
    </source>
</evidence>
<dbReference type="Pfam" id="PF02558">
    <property type="entry name" value="ApbA"/>
    <property type="match status" value="1"/>
</dbReference>
<dbReference type="RefSeq" id="WP_121734759.1">
    <property type="nucleotide sequence ID" value="NZ_QXXG01000001.1"/>
</dbReference>
<reference evidence="6 7" key="1">
    <citation type="submission" date="2018-09" db="EMBL/GenBank/DDBJ databases">
        <title>Murine metabolic-syndrome-specific gut microbial biobank.</title>
        <authorList>
            <person name="Liu C."/>
        </authorList>
    </citation>
    <scope>NUCLEOTIDE SEQUENCE [LARGE SCALE GENOMIC DNA]</scope>
    <source>
        <strain evidence="6 7">8-P5</strain>
    </source>
</reference>
<dbReference type="Gene3D" id="1.10.1040.10">
    <property type="entry name" value="N-(1-d-carboxylethyl)-l-norvaline Dehydrogenase, domain 2"/>
    <property type="match status" value="1"/>
</dbReference>
<comment type="catalytic activity">
    <reaction evidence="3">
        <text>(R)-pantoate + NADP(+) = 2-dehydropantoate + NADPH + H(+)</text>
        <dbReference type="Rhea" id="RHEA:16233"/>
        <dbReference type="ChEBI" id="CHEBI:11561"/>
        <dbReference type="ChEBI" id="CHEBI:15378"/>
        <dbReference type="ChEBI" id="CHEBI:15980"/>
        <dbReference type="ChEBI" id="CHEBI:57783"/>
        <dbReference type="ChEBI" id="CHEBI:58349"/>
        <dbReference type="EC" id="1.1.1.169"/>
    </reaction>
</comment>
<dbReference type="OrthoDB" id="1073746at2"/>
<dbReference type="Proteomes" id="UP000278164">
    <property type="component" value="Unassembled WGS sequence"/>
</dbReference>
<feature type="domain" description="Ketopantoate reductase N-terminal" evidence="5">
    <location>
        <begin position="7"/>
        <end position="102"/>
    </location>
</feature>
<name>A0A3L7ZTX1_PARDI</name>
<sequence>MRNYHTVCICGGGGLGHTLAAKISKNGYQVHLLTGHPARWSKHILVEDCNQVTINGEITQISDRPEEVIPSADIILLCVPGYLIQQTLHAIAPYVSSGTEIGSVISSGGFFWMACHELGKEQRLFGFQRVPYISRVREYGRSAELKGYKSMLKIGGNSNSDLEELTSFFSKALETPTIALGHYLEATLTNSNPLLHPSRIYGMLSPFDTDTYDKEFLFYEEWDDRSSEVLIECDSEFQRILSRLPIHQEEIPSLLQYYESEDVTSLTRKIRSIEAFKGIKMAMVAQGDRFKVDYTNRYFTEDIPFGLLIIKSLGNLLKEDTPMIDQVILWIQERMRKQYLIAGTLKGKDIGESGVIQNFNINTLDDLYNL</sequence>
<accession>A0A3L7ZTX1</accession>
<comment type="pathway">
    <text evidence="1">Cofactor biosynthesis; (R)-pantothenate biosynthesis; (R)-pantoate from 3-methyl-2-oxobutanoate: step 2/2.</text>
</comment>
<evidence type="ECO:0000313" key="7">
    <source>
        <dbReference type="Proteomes" id="UP000278164"/>
    </source>
</evidence>
<evidence type="ECO:0000259" key="5">
    <source>
        <dbReference type="Pfam" id="PF02558"/>
    </source>
</evidence>
<dbReference type="PANTHER" id="PTHR38015:SF1">
    <property type="entry name" value="OPINE DEHYDROGENASE DOMAIN-CONTAINING PROTEIN"/>
    <property type="match status" value="1"/>
</dbReference>
<dbReference type="SUPFAM" id="SSF48179">
    <property type="entry name" value="6-phosphogluconate dehydrogenase C-terminal domain-like"/>
    <property type="match status" value="1"/>
</dbReference>
<protein>
    <recommendedName>
        <fullName evidence="2">2-dehydropantoate 2-reductase</fullName>
    </recommendedName>
</protein>
<dbReference type="InterPro" id="IPR013332">
    <property type="entry name" value="KPR_N"/>
</dbReference>
<dbReference type="EMBL" id="RAYI01000001">
    <property type="protein sequence ID" value="RLT75295.1"/>
    <property type="molecule type" value="Genomic_DNA"/>
</dbReference>
<evidence type="ECO:0000256" key="3">
    <source>
        <dbReference type="ARBA" id="ARBA00048793"/>
    </source>
</evidence>
<dbReference type="PANTHER" id="PTHR38015">
    <property type="entry name" value="BLR6086 PROTEIN"/>
    <property type="match status" value="1"/>
</dbReference>
<dbReference type="InterPro" id="IPR013328">
    <property type="entry name" value="6PGD_dom2"/>
</dbReference>